<reference evidence="2" key="1">
    <citation type="journal article" date="2020" name="Stud. Mycol.">
        <title>101 Dothideomycetes genomes: a test case for predicting lifestyles and emergence of pathogens.</title>
        <authorList>
            <person name="Haridas S."/>
            <person name="Albert R."/>
            <person name="Binder M."/>
            <person name="Bloem J."/>
            <person name="Labutti K."/>
            <person name="Salamov A."/>
            <person name="Andreopoulos B."/>
            <person name="Baker S."/>
            <person name="Barry K."/>
            <person name="Bills G."/>
            <person name="Bluhm B."/>
            <person name="Cannon C."/>
            <person name="Castanera R."/>
            <person name="Culley D."/>
            <person name="Daum C."/>
            <person name="Ezra D."/>
            <person name="Gonzalez J."/>
            <person name="Henrissat B."/>
            <person name="Kuo A."/>
            <person name="Liang C."/>
            <person name="Lipzen A."/>
            <person name="Lutzoni F."/>
            <person name="Magnuson J."/>
            <person name="Mondo S."/>
            <person name="Nolan M."/>
            <person name="Ohm R."/>
            <person name="Pangilinan J."/>
            <person name="Park H.-J."/>
            <person name="Ramirez L."/>
            <person name="Alfaro M."/>
            <person name="Sun H."/>
            <person name="Tritt A."/>
            <person name="Yoshinaga Y."/>
            <person name="Zwiers L.-H."/>
            <person name="Turgeon B."/>
            <person name="Goodwin S."/>
            <person name="Spatafora J."/>
            <person name="Crous P."/>
            <person name="Grigoriev I."/>
        </authorList>
    </citation>
    <scope>NUCLEOTIDE SEQUENCE</scope>
    <source>
        <strain evidence="2">CBS 121739</strain>
    </source>
</reference>
<organism evidence="2 3">
    <name type="scientific">Pseudovirgaria hyperparasitica</name>
    <dbReference type="NCBI Taxonomy" id="470096"/>
    <lineage>
        <taxon>Eukaryota</taxon>
        <taxon>Fungi</taxon>
        <taxon>Dikarya</taxon>
        <taxon>Ascomycota</taxon>
        <taxon>Pezizomycotina</taxon>
        <taxon>Dothideomycetes</taxon>
        <taxon>Dothideomycetes incertae sedis</taxon>
        <taxon>Acrospermales</taxon>
        <taxon>Acrospermaceae</taxon>
        <taxon>Pseudovirgaria</taxon>
    </lineage>
</organism>
<dbReference type="GeneID" id="54487712"/>
<dbReference type="Proteomes" id="UP000799437">
    <property type="component" value="Unassembled WGS sequence"/>
</dbReference>
<accession>A0A6A6WGM2</accession>
<dbReference type="AlphaFoldDB" id="A0A6A6WGM2"/>
<evidence type="ECO:0000256" key="1">
    <source>
        <dbReference type="SAM" id="SignalP"/>
    </source>
</evidence>
<evidence type="ECO:0000313" key="2">
    <source>
        <dbReference type="EMBL" id="KAF2760301.1"/>
    </source>
</evidence>
<protein>
    <submittedName>
        <fullName evidence="2">Uncharacterized protein</fullName>
    </submittedName>
</protein>
<sequence>MKTGAFVASFALLASSVIALPTFKQADLGSIIAALDQVSPADAAAVQHGAGATNSKRQADITSFLTALLPEGTDDLPVPGAHGNSKRQLDQLLSGLGGLGGQGNGGAGGIGDIGQLLSGLVGGNSGGAGGLGELLKGLGGGNGDAAGGLTQLLSGLGGGNGEGAGGLSQLLSGLGGAGGLGELLKGIGGGAVGGGKDEGAGTGYQAEKI</sequence>
<keyword evidence="3" id="KW-1185">Reference proteome</keyword>
<gene>
    <name evidence="2" type="ORF">EJ05DRAFT_498265</name>
</gene>
<dbReference type="RefSeq" id="XP_033602752.1">
    <property type="nucleotide sequence ID" value="XM_033746658.1"/>
</dbReference>
<proteinExistence type="predicted"/>
<dbReference type="EMBL" id="ML996568">
    <property type="protein sequence ID" value="KAF2760301.1"/>
    <property type="molecule type" value="Genomic_DNA"/>
</dbReference>
<evidence type="ECO:0000313" key="3">
    <source>
        <dbReference type="Proteomes" id="UP000799437"/>
    </source>
</evidence>
<feature type="signal peptide" evidence="1">
    <location>
        <begin position="1"/>
        <end position="19"/>
    </location>
</feature>
<name>A0A6A6WGM2_9PEZI</name>
<keyword evidence="1" id="KW-0732">Signal</keyword>
<feature type="chain" id="PRO_5025464858" evidence="1">
    <location>
        <begin position="20"/>
        <end position="209"/>
    </location>
</feature>